<dbReference type="Gene3D" id="2.60.40.1180">
    <property type="entry name" value="Golgi alpha-mannosidase II"/>
    <property type="match status" value="1"/>
</dbReference>
<evidence type="ECO:0000313" key="2">
    <source>
        <dbReference type="EMBL" id="TGY10397.1"/>
    </source>
</evidence>
<dbReference type="GO" id="GO:0006012">
    <property type="term" value="P:galactose metabolic process"/>
    <property type="evidence" value="ECO:0007669"/>
    <property type="project" value="InterPro"/>
</dbReference>
<dbReference type="EMBL" id="SRYV01000026">
    <property type="protein sequence ID" value="TGY10397.1"/>
    <property type="molecule type" value="Genomic_DNA"/>
</dbReference>
<dbReference type="GO" id="GO:0004565">
    <property type="term" value="F:beta-galactosidase activity"/>
    <property type="evidence" value="ECO:0007669"/>
    <property type="project" value="InterPro"/>
</dbReference>
<comment type="caution">
    <text evidence="2">The sequence shown here is derived from an EMBL/GenBank/DDBJ whole genome shotgun (WGS) entry which is preliminary data.</text>
</comment>
<name>A0A4S2B833_9LACO</name>
<dbReference type="RefSeq" id="WP_004046056.1">
    <property type="nucleotide sequence ID" value="NZ_AQFR02000003.1"/>
</dbReference>
<protein>
    <recommendedName>
        <fullName evidence="1">Beta-galactosidase C-terminal domain-containing protein</fullName>
    </recommendedName>
</protein>
<dbReference type="Pfam" id="PF08533">
    <property type="entry name" value="Glyco_hydro_42C"/>
    <property type="match status" value="1"/>
</dbReference>
<accession>A0A4S2B833</accession>
<evidence type="ECO:0000313" key="3">
    <source>
        <dbReference type="Proteomes" id="UP000309117"/>
    </source>
</evidence>
<dbReference type="AlphaFoldDB" id="A0A4S2B833"/>
<organism evidence="2 3">
    <name type="scientific">Lactobacillus intestinalis</name>
    <dbReference type="NCBI Taxonomy" id="151781"/>
    <lineage>
        <taxon>Bacteria</taxon>
        <taxon>Bacillati</taxon>
        <taxon>Bacillota</taxon>
        <taxon>Bacilli</taxon>
        <taxon>Lactobacillales</taxon>
        <taxon>Lactobacillaceae</taxon>
        <taxon>Lactobacillus</taxon>
    </lineage>
</organism>
<feature type="domain" description="Beta-galactosidase C-terminal" evidence="1">
    <location>
        <begin position="25"/>
        <end position="80"/>
    </location>
</feature>
<dbReference type="InterPro" id="IPR013739">
    <property type="entry name" value="Beta_galactosidase_C"/>
</dbReference>
<gene>
    <name evidence="2" type="ORF">E5351_09585</name>
</gene>
<dbReference type="InterPro" id="IPR013780">
    <property type="entry name" value="Glyco_hydro_b"/>
</dbReference>
<evidence type="ECO:0000259" key="1">
    <source>
        <dbReference type="Pfam" id="PF08533"/>
    </source>
</evidence>
<reference evidence="2 3" key="1">
    <citation type="submission" date="2019-04" db="EMBL/GenBank/DDBJ databases">
        <title>Microbes associate with the intestines of laboratory mice.</title>
        <authorList>
            <person name="Navarre W."/>
            <person name="Wong E."/>
            <person name="Huang K."/>
            <person name="Tropini C."/>
            <person name="Ng K."/>
            <person name="Yu B."/>
        </authorList>
    </citation>
    <scope>NUCLEOTIDE SEQUENCE [LARGE SCALE GENOMIC DNA]</scope>
    <source>
        <strain evidence="2 3">NM61_E11</strain>
    </source>
</reference>
<sequence>MQSPLFDQILEITHIEPLANENNELEITKRITEDGKELYFILNMSNDKRKLPDKFSAYQDLLTGKIASQTLKAWDVEILNK</sequence>
<dbReference type="Proteomes" id="UP000309117">
    <property type="component" value="Unassembled WGS sequence"/>
</dbReference>
<proteinExistence type="predicted"/>